<keyword evidence="8 14" id="KW-0547">Nucleotide-binding</keyword>
<dbReference type="GO" id="GO:0046983">
    <property type="term" value="F:protein dimerization activity"/>
    <property type="evidence" value="ECO:0007669"/>
    <property type="project" value="UniProtKB-UniRule"/>
</dbReference>
<evidence type="ECO:0000256" key="4">
    <source>
        <dbReference type="ARBA" id="ARBA00022519"/>
    </source>
</evidence>
<evidence type="ECO:0000256" key="16">
    <source>
        <dbReference type="SAM" id="Phobius"/>
    </source>
</evidence>
<evidence type="ECO:0000256" key="15">
    <source>
        <dbReference type="SAM" id="Coils"/>
    </source>
</evidence>
<dbReference type="NCBIfam" id="NF008184">
    <property type="entry name" value="PRK10935.1"/>
    <property type="match status" value="1"/>
</dbReference>
<evidence type="ECO:0000256" key="8">
    <source>
        <dbReference type="ARBA" id="ARBA00022741"/>
    </source>
</evidence>
<evidence type="ECO:0000256" key="3">
    <source>
        <dbReference type="ARBA" id="ARBA00022475"/>
    </source>
</evidence>
<keyword evidence="4 14" id="KW-0997">Cell inner membrane</keyword>
<dbReference type="InterPro" id="IPR011712">
    <property type="entry name" value="Sig_transdc_His_kin_sub3_dim/P"/>
</dbReference>
<dbReference type="GO" id="GO:0005524">
    <property type="term" value="F:ATP binding"/>
    <property type="evidence" value="ECO:0007669"/>
    <property type="project" value="UniProtKB-UniRule"/>
</dbReference>
<dbReference type="InterPro" id="IPR005467">
    <property type="entry name" value="His_kinase_dom"/>
</dbReference>
<dbReference type="GO" id="GO:0000155">
    <property type="term" value="F:phosphorelay sensor kinase activity"/>
    <property type="evidence" value="ECO:0007669"/>
    <property type="project" value="UniProtKB-UniRule"/>
</dbReference>
<evidence type="ECO:0000313" key="19">
    <source>
        <dbReference type="EMBL" id="GLS83340.1"/>
    </source>
</evidence>
<comment type="subcellular location">
    <subcellularLocation>
        <location evidence="2">Cell inner membrane</location>
        <topology evidence="2">Multi-pass membrane protein</topology>
    </subcellularLocation>
</comment>
<dbReference type="RefSeq" id="WP_158220665.1">
    <property type="nucleotide sequence ID" value="NZ_BSPO01000002.1"/>
</dbReference>
<evidence type="ECO:0000256" key="6">
    <source>
        <dbReference type="ARBA" id="ARBA00022679"/>
    </source>
</evidence>
<comment type="catalytic activity">
    <reaction evidence="1 14">
        <text>ATP + protein L-histidine = ADP + protein N-phospho-L-histidine.</text>
        <dbReference type="EC" id="2.7.13.3"/>
    </reaction>
</comment>
<dbReference type="InterPro" id="IPR003660">
    <property type="entry name" value="HAMP_dom"/>
</dbReference>
<keyword evidence="3 14" id="KW-1003">Cell membrane</keyword>
<feature type="domain" description="Histidine kinase" evidence="17">
    <location>
        <begin position="360"/>
        <end position="557"/>
    </location>
</feature>
<keyword evidence="12 14" id="KW-0902">Two-component regulatory system</keyword>
<dbReference type="Gene3D" id="1.20.120.960">
    <property type="entry name" value="Histidine kinase NarX, sensor domain"/>
    <property type="match status" value="1"/>
</dbReference>
<keyword evidence="13 14" id="KW-0472">Membrane</keyword>
<accession>A0AA37TQ65</accession>
<keyword evidence="11 16" id="KW-1133">Transmembrane helix</keyword>
<evidence type="ECO:0000256" key="1">
    <source>
        <dbReference type="ARBA" id="ARBA00000085"/>
    </source>
</evidence>
<evidence type="ECO:0000256" key="5">
    <source>
        <dbReference type="ARBA" id="ARBA00022553"/>
    </source>
</evidence>
<evidence type="ECO:0000256" key="11">
    <source>
        <dbReference type="ARBA" id="ARBA00022989"/>
    </source>
</evidence>
<feature type="coiled-coil region" evidence="15">
    <location>
        <begin position="212"/>
        <end position="239"/>
    </location>
</feature>
<dbReference type="SMART" id="SM00387">
    <property type="entry name" value="HATPase_c"/>
    <property type="match status" value="1"/>
</dbReference>
<evidence type="ECO:0000256" key="10">
    <source>
        <dbReference type="ARBA" id="ARBA00022840"/>
    </source>
</evidence>
<dbReference type="GO" id="GO:0005886">
    <property type="term" value="C:plasma membrane"/>
    <property type="evidence" value="ECO:0007669"/>
    <property type="project" value="UniProtKB-SubCell"/>
</dbReference>
<evidence type="ECO:0000256" key="12">
    <source>
        <dbReference type="ARBA" id="ARBA00023012"/>
    </source>
</evidence>
<keyword evidence="10 14" id="KW-0067">ATP-binding</keyword>
<dbReference type="PROSITE" id="PS50885">
    <property type="entry name" value="HAMP"/>
    <property type="match status" value="1"/>
</dbReference>
<dbReference type="InterPro" id="IPR003594">
    <property type="entry name" value="HATPase_dom"/>
</dbReference>
<dbReference type="Gene3D" id="3.30.565.10">
    <property type="entry name" value="Histidine kinase-like ATPase, C-terminal domain"/>
    <property type="match status" value="1"/>
</dbReference>
<dbReference type="InterPro" id="IPR016380">
    <property type="entry name" value="Sig_transdc_His_kin_NarX/NarQ"/>
</dbReference>
<dbReference type="PANTHER" id="PTHR24421">
    <property type="entry name" value="NITRATE/NITRITE SENSOR PROTEIN NARX-RELATED"/>
    <property type="match status" value="1"/>
</dbReference>
<dbReference type="Gene3D" id="6.10.340.10">
    <property type="match status" value="1"/>
</dbReference>
<reference evidence="19 20" key="1">
    <citation type="journal article" date="2014" name="Int. J. Syst. Evol. Microbiol.">
        <title>Complete genome sequence of Corynebacterium casei LMG S-19264T (=DSM 44701T), isolated from a smear-ripened cheese.</title>
        <authorList>
            <consortium name="US DOE Joint Genome Institute (JGI-PGF)"/>
            <person name="Walter F."/>
            <person name="Albersmeier A."/>
            <person name="Kalinowski J."/>
            <person name="Ruckert C."/>
        </authorList>
    </citation>
    <scope>NUCLEOTIDE SEQUENCE [LARGE SCALE GENOMIC DNA]</scope>
    <source>
        <strain evidence="19 20">NBRC 112785</strain>
    </source>
</reference>
<dbReference type="CDD" id="cd16917">
    <property type="entry name" value="HATPase_UhpB-NarQ-NarX-like"/>
    <property type="match status" value="1"/>
</dbReference>
<dbReference type="InterPro" id="IPR036890">
    <property type="entry name" value="HATPase_C_sf"/>
</dbReference>
<dbReference type="EMBL" id="BSPO01000002">
    <property type="protein sequence ID" value="GLS83340.1"/>
    <property type="molecule type" value="Genomic_DNA"/>
</dbReference>
<evidence type="ECO:0000313" key="20">
    <source>
        <dbReference type="Proteomes" id="UP001157439"/>
    </source>
</evidence>
<keyword evidence="5" id="KW-0597">Phosphoprotein</keyword>
<feature type="transmembrane region" description="Helical" evidence="16">
    <location>
        <begin position="141"/>
        <end position="163"/>
    </location>
</feature>
<evidence type="ECO:0000256" key="9">
    <source>
        <dbReference type="ARBA" id="ARBA00022777"/>
    </source>
</evidence>
<sequence>MTTTLLRLMLIYIVISAGLSTFSIVNLAYSLGDARVINASGSLRMQSYRLLFFANSGSQQALQKINEFEQTLYSDALANHGGFFTPKEIEDQYQMVVDKWQNMKQYILLEDSRSYAAKLIPFVDMIDHMVLLMEQHAKRKLIMLAVSLAVGLLIMLSMAFWAIRFAKRNLTTPLDDLVVASQRIRNREFELQLGQYHFAELTEVAGAFQQSANDMEELYRDLQSRVDQKTEALSKANQELVIANKVMTDLRGNQNIHIRLSAALTTITELEYVQYARIHLDDLMAQDIEAHNGWPKAVEPSLILPLSHDNSDVGELHLYGQCSLSKPLFEQLANMISRTLLIQKSEDERQQYALLDERATIARELHDSLGQVLAFLKIQTNLLRKGFKDDPIPQKAQTPLVAIEEGVSTAYRQLRELLTTFRLTINEPDLHSALVSMVEHLQKDCTAPITLQDEIPRHYLQPAQHIHILQVAREACINAIKHANPTKIIIGCRVVSPELVSITISDDGVGMPDINHKEGHFGLGIMQERAARLDGQINIETSAGHGTTIGLTFPASAVAKERT</sequence>
<evidence type="ECO:0000256" key="14">
    <source>
        <dbReference type="PIRNR" id="PIRNR003167"/>
    </source>
</evidence>
<dbReference type="EC" id="2.7.13.3" evidence="14"/>
<dbReference type="SUPFAM" id="SSF55874">
    <property type="entry name" value="ATPase domain of HSP90 chaperone/DNA topoisomerase II/histidine kinase"/>
    <property type="match status" value="1"/>
</dbReference>
<organism evidence="19 20">
    <name type="scientific">Paraferrimonas haliotis</name>
    <dbReference type="NCBI Taxonomy" id="2013866"/>
    <lineage>
        <taxon>Bacteria</taxon>
        <taxon>Pseudomonadati</taxon>
        <taxon>Pseudomonadota</taxon>
        <taxon>Gammaproteobacteria</taxon>
        <taxon>Alteromonadales</taxon>
        <taxon>Ferrimonadaceae</taxon>
        <taxon>Paraferrimonas</taxon>
    </lineage>
</organism>
<dbReference type="InterPro" id="IPR042295">
    <property type="entry name" value="NarX-like_N_sf"/>
</dbReference>
<dbReference type="Pfam" id="PF02518">
    <property type="entry name" value="HATPase_c"/>
    <property type="match status" value="1"/>
</dbReference>
<dbReference type="PIRSF" id="PIRSF003167">
    <property type="entry name" value="STHK_NarX/NarQ"/>
    <property type="match status" value="1"/>
</dbReference>
<dbReference type="Pfam" id="PF07730">
    <property type="entry name" value="HisKA_3"/>
    <property type="match status" value="1"/>
</dbReference>
<dbReference type="InterPro" id="IPR029095">
    <property type="entry name" value="NarX-like_N"/>
</dbReference>
<comment type="caution">
    <text evidence="19">The sequence shown here is derived from an EMBL/GenBank/DDBJ whole genome shotgun (WGS) entry which is preliminary data.</text>
</comment>
<dbReference type="Proteomes" id="UP001157439">
    <property type="component" value="Unassembled WGS sequence"/>
</dbReference>
<keyword evidence="20" id="KW-1185">Reference proteome</keyword>
<gene>
    <name evidence="19" type="primary">narQ</name>
    <name evidence="19" type="ORF">GCM10007894_13170</name>
</gene>
<evidence type="ECO:0000256" key="13">
    <source>
        <dbReference type="ARBA" id="ARBA00023136"/>
    </source>
</evidence>
<dbReference type="AlphaFoldDB" id="A0AA37TQ65"/>
<dbReference type="InterPro" id="IPR050482">
    <property type="entry name" value="Sensor_HK_TwoCompSys"/>
</dbReference>
<evidence type="ECO:0000259" key="18">
    <source>
        <dbReference type="PROSITE" id="PS50885"/>
    </source>
</evidence>
<proteinExistence type="predicted"/>
<dbReference type="Gene3D" id="1.20.5.1930">
    <property type="match status" value="1"/>
</dbReference>
<dbReference type="Pfam" id="PF13675">
    <property type="entry name" value="PilJ"/>
    <property type="match status" value="1"/>
</dbReference>
<keyword evidence="6 14" id="KW-0808">Transferase</keyword>
<feature type="domain" description="HAMP" evidence="18">
    <location>
        <begin position="168"/>
        <end position="220"/>
    </location>
</feature>
<keyword evidence="7 16" id="KW-0812">Transmembrane</keyword>
<keyword evidence="15" id="KW-0175">Coiled coil</keyword>
<dbReference type="PROSITE" id="PS50109">
    <property type="entry name" value="HIS_KIN"/>
    <property type="match status" value="1"/>
</dbReference>
<name>A0AA37TQ65_9GAMM</name>
<feature type="transmembrane region" description="Helical" evidence="16">
    <location>
        <begin position="6"/>
        <end position="29"/>
    </location>
</feature>
<dbReference type="CDD" id="cd22899">
    <property type="entry name" value="NarQ_sensor"/>
    <property type="match status" value="1"/>
</dbReference>
<keyword evidence="9 14" id="KW-0418">Kinase</keyword>
<dbReference type="PANTHER" id="PTHR24421:SF10">
    <property type="entry name" value="NITRATE_NITRITE SENSOR PROTEIN NARQ"/>
    <property type="match status" value="1"/>
</dbReference>
<protein>
    <recommendedName>
        <fullName evidence="14">Sensor protein</fullName>
        <ecNumber evidence="14">2.7.13.3</ecNumber>
    </recommendedName>
</protein>
<evidence type="ECO:0000259" key="17">
    <source>
        <dbReference type="PROSITE" id="PS50109"/>
    </source>
</evidence>
<evidence type="ECO:0000256" key="7">
    <source>
        <dbReference type="ARBA" id="ARBA00022692"/>
    </source>
</evidence>
<evidence type="ECO:0000256" key="2">
    <source>
        <dbReference type="ARBA" id="ARBA00004429"/>
    </source>
</evidence>